<dbReference type="HAMAP" id="MF_00569">
    <property type="entry name" value="NadA_type3"/>
    <property type="match status" value="1"/>
</dbReference>
<reference evidence="12" key="1">
    <citation type="journal article" date="2019" name="Int. J. Syst. Evol. Microbiol.">
        <title>The Global Catalogue of Microorganisms (GCM) 10K type strain sequencing project: providing services to taxonomists for standard genome sequencing and annotation.</title>
        <authorList>
            <consortium name="The Broad Institute Genomics Platform"/>
            <consortium name="The Broad Institute Genome Sequencing Center for Infectious Disease"/>
            <person name="Wu L."/>
            <person name="Ma J."/>
        </authorList>
    </citation>
    <scope>NUCLEOTIDE SEQUENCE [LARGE SCALE GENOMIC DNA]</scope>
    <source>
        <strain evidence="12">YIM 94188</strain>
    </source>
</reference>
<dbReference type="NCBIfam" id="NF006883">
    <property type="entry name" value="PRK09375.2-4"/>
    <property type="match status" value="1"/>
</dbReference>
<feature type="binding site" evidence="10">
    <location>
        <position position="174"/>
    </location>
    <ligand>
        <name>iminosuccinate</name>
        <dbReference type="ChEBI" id="CHEBI:77875"/>
    </ligand>
</feature>
<dbReference type="NCBIfam" id="TIGR00550">
    <property type="entry name" value="nadA"/>
    <property type="match status" value="1"/>
</dbReference>
<comment type="pathway">
    <text evidence="1 10">Cofactor biosynthesis; NAD(+) biosynthesis; quinolinate from iminoaspartate: step 1/1.</text>
</comment>
<sequence length="391" mass="42484">MTTVDLPLLPLGRGADQLSERGVECPGDLPSASDPDLVARAEAAKEKLGDKVFVLGHHYQRDEVIQFADVTGDSFKLARDAAARPAAEYIVFCGVHFMAESADILTGPQQQVILPDMAAGCSMADMARIAQVEKAWDALAAAGVQDLVVPVTYMNSSAAIKAFCGRNGGVVCTSSNAEVALDWAFQQKGVDTKVLFLPDQHLGRNTAVLKLGYSLDDCVVWNPHKPDGGLTPEELAKARVILWKGHCSVHGRFTVDVIDDLRAKVPDLNVLVHPECQHEVVLNADFVGSTEYIINTIEAAPPGSSWAIGTELNLVQRLANAHPDKNIMFLDRNVCYCSTMNRIDLPHFVWAMESLVDGVVVNRIEVDPKTEAEALVALQRMLDLPGKTHRD</sequence>
<dbReference type="PANTHER" id="PTHR30573:SF0">
    <property type="entry name" value="QUINOLINATE SYNTHASE, CHLOROPLASTIC"/>
    <property type="match status" value="1"/>
</dbReference>
<evidence type="ECO:0000256" key="7">
    <source>
        <dbReference type="ARBA" id="ARBA00022723"/>
    </source>
</evidence>
<feature type="binding site" evidence="10">
    <location>
        <begin position="153"/>
        <end position="155"/>
    </location>
    <ligand>
        <name>iminosuccinate</name>
        <dbReference type="ChEBI" id="CHEBI:77875"/>
    </ligand>
</feature>
<name>A0ABW0ZEE5_9ACTN</name>
<evidence type="ECO:0000256" key="1">
    <source>
        <dbReference type="ARBA" id="ARBA00005065"/>
    </source>
</evidence>
<comment type="cofactor">
    <cofactor evidence="10">
        <name>[4Fe-4S] cluster</name>
        <dbReference type="ChEBI" id="CHEBI:49883"/>
    </cofactor>
    <text evidence="10">Binds 1 [4Fe-4S] cluster per subunit.</text>
</comment>
<keyword evidence="5 10" id="KW-0662">Pyridine nucleotide biosynthesis</keyword>
<comment type="function">
    <text evidence="10">Catalyzes the condensation of iminoaspartate with dihydroxyacetone phosphate to form quinolinate.</text>
</comment>
<feature type="binding site" evidence="10">
    <location>
        <position position="74"/>
    </location>
    <ligand>
        <name>iminosuccinate</name>
        <dbReference type="ChEBI" id="CHEBI:77875"/>
    </ligand>
</feature>
<evidence type="ECO:0000256" key="6">
    <source>
        <dbReference type="ARBA" id="ARBA00022679"/>
    </source>
</evidence>
<proteinExistence type="inferred from homology"/>
<dbReference type="InterPro" id="IPR036094">
    <property type="entry name" value="NadA_sf"/>
</dbReference>
<evidence type="ECO:0000256" key="4">
    <source>
        <dbReference type="ARBA" id="ARBA00022490"/>
    </source>
</evidence>
<dbReference type="GO" id="GO:0016740">
    <property type="term" value="F:transferase activity"/>
    <property type="evidence" value="ECO:0007669"/>
    <property type="project" value="UniProtKB-KW"/>
</dbReference>
<comment type="similarity">
    <text evidence="10">Belongs to the quinolinate synthase family. Type 3 subfamily.</text>
</comment>
<organism evidence="11 12">
    <name type="scientific">Nocardioides vastitatis</name>
    <dbReference type="NCBI Taxonomy" id="2568655"/>
    <lineage>
        <taxon>Bacteria</taxon>
        <taxon>Bacillati</taxon>
        <taxon>Actinomycetota</taxon>
        <taxon>Actinomycetes</taxon>
        <taxon>Propionibacteriales</taxon>
        <taxon>Nocardioidaceae</taxon>
        <taxon>Nocardioides</taxon>
    </lineage>
</organism>
<dbReference type="InterPro" id="IPR003473">
    <property type="entry name" value="NadA"/>
</dbReference>
<evidence type="ECO:0000256" key="5">
    <source>
        <dbReference type="ARBA" id="ARBA00022642"/>
    </source>
</evidence>
<dbReference type="InterPro" id="IPR023515">
    <property type="entry name" value="Quinolinate_synth_A_type3"/>
</dbReference>
<dbReference type="EC" id="2.5.1.72" evidence="2 10"/>
<comment type="catalytic activity">
    <reaction evidence="10">
        <text>iminosuccinate + dihydroxyacetone phosphate = quinolinate + phosphate + 2 H2O + H(+)</text>
        <dbReference type="Rhea" id="RHEA:25888"/>
        <dbReference type="ChEBI" id="CHEBI:15377"/>
        <dbReference type="ChEBI" id="CHEBI:15378"/>
        <dbReference type="ChEBI" id="CHEBI:29959"/>
        <dbReference type="ChEBI" id="CHEBI:43474"/>
        <dbReference type="ChEBI" id="CHEBI:57642"/>
        <dbReference type="ChEBI" id="CHEBI:77875"/>
        <dbReference type="EC" id="2.5.1.72"/>
    </reaction>
</comment>
<comment type="caution">
    <text evidence="11">The sequence shown here is derived from an EMBL/GenBank/DDBJ whole genome shotgun (WGS) entry which is preliminary data.</text>
</comment>
<dbReference type="RefSeq" id="WP_136431513.1">
    <property type="nucleotide sequence ID" value="NZ_JBHSNS010000001.1"/>
</dbReference>
<evidence type="ECO:0000256" key="8">
    <source>
        <dbReference type="ARBA" id="ARBA00023004"/>
    </source>
</evidence>
<keyword evidence="3 10" id="KW-0004">4Fe-4S</keyword>
<comment type="subcellular location">
    <subcellularLocation>
        <location evidence="10">Cytoplasm</location>
    </subcellularLocation>
</comment>
<protein>
    <recommendedName>
        <fullName evidence="2 10">Quinolinate synthase</fullName>
        <ecNumber evidence="2 10">2.5.1.72</ecNumber>
    </recommendedName>
</protein>
<keyword evidence="6 10" id="KW-0808">Transferase</keyword>
<evidence type="ECO:0000256" key="2">
    <source>
        <dbReference type="ARBA" id="ARBA00012669"/>
    </source>
</evidence>
<dbReference type="Proteomes" id="UP001596072">
    <property type="component" value="Unassembled WGS sequence"/>
</dbReference>
<dbReference type="EMBL" id="JBHSNS010000001">
    <property type="protein sequence ID" value="MFC5728348.1"/>
    <property type="molecule type" value="Genomic_DNA"/>
</dbReference>
<dbReference type="SUPFAM" id="SSF142754">
    <property type="entry name" value="NadA-like"/>
    <property type="match status" value="1"/>
</dbReference>
<accession>A0ABW0ZEE5</accession>
<dbReference type="Pfam" id="PF02445">
    <property type="entry name" value="NadA"/>
    <property type="match status" value="1"/>
</dbReference>
<feature type="binding site" evidence="10">
    <location>
        <position position="290"/>
    </location>
    <ligand>
        <name>iminosuccinate</name>
        <dbReference type="ChEBI" id="CHEBI:77875"/>
    </ligand>
</feature>
<dbReference type="PANTHER" id="PTHR30573">
    <property type="entry name" value="QUINOLINATE SYNTHETASE A"/>
    <property type="match status" value="1"/>
</dbReference>
<keyword evidence="7 10" id="KW-0479">Metal-binding</keyword>
<evidence type="ECO:0000313" key="12">
    <source>
        <dbReference type="Proteomes" id="UP001596072"/>
    </source>
</evidence>
<feature type="binding site" evidence="10">
    <location>
        <begin position="273"/>
        <end position="275"/>
    </location>
    <ligand>
        <name>iminosuccinate</name>
        <dbReference type="ChEBI" id="CHEBI:77875"/>
    </ligand>
</feature>
<keyword evidence="9 10" id="KW-0411">Iron-sulfur</keyword>
<keyword evidence="8 10" id="KW-0408">Iron</keyword>
<dbReference type="Gene3D" id="3.40.50.10800">
    <property type="entry name" value="NadA-like"/>
    <property type="match status" value="3"/>
</dbReference>
<feature type="binding site" evidence="10">
    <location>
        <position position="121"/>
    </location>
    <ligand>
        <name>[4Fe-4S] cluster</name>
        <dbReference type="ChEBI" id="CHEBI:49883"/>
    </ligand>
</feature>
<evidence type="ECO:0000256" key="3">
    <source>
        <dbReference type="ARBA" id="ARBA00022485"/>
    </source>
</evidence>
<evidence type="ECO:0000256" key="10">
    <source>
        <dbReference type="HAMAP-Rule" id="MF_00569"/>
    </source>
</evidence>
<feature type="binding site" evidence="10">
    <location>
        <position position="57"/>
    </location>
    <ligand>
        <name>iminosuccinate</name>
        <dbReference type="ChEBI" id="CHEBI:77875"/>
    </ligand>
</feature>
<feature type="binding site" evidence="10">
    <location>
        <position position="337"/>
    </location>
    <ligand>
        <name>[4Fe-4S] cluster</name>
        <dbReference type="ChEBI" id="CHEBI:49883"/>
    </ligand>
</feature>
<evidence type="ECO:0000256" key="9">
    <source>
        <dbReference type="ARBA" id="ARBA00023014"/>
    </source>
</evidence>
<feature type="binding site" evidence="10">
    <location>
        <position position="247"/>
    </location>
    <ligand>
        <name>[4Fe-4S] cluster</name>
        <dbReference type="ChEBI" id="CHEBI:49883"/>
    </ligand>
</feature>
<dbReference type="NCBIfam" id="NF006881">
    <property type="entry name" value="PRK09375.2-2"/>
    <property type="match status" value="1"/>
</dbReference>
<evidence type="ECO:0000313" key="11">
    <source>
        <dbReference type="EMBL" id="MFC5728348.1"/>
    </source>
</evidence>
<gene>
    <name evidence="10 11" type="primary">nadA</name>
    <name evidence="11" type="ORF">ACFPQB_05425</name>
</gene>
<keyword evidence="4 10" id="KW-0963">Cytoplasm</keyword>
<keyword evidence="12" id="KW-1185">Reference proteome</keyword>